<gene>
    <name evidence="1" type="ORF">P154DRAFT_579668</name>
</gene>
<evidence type="ECO:0000313" key="1">
    <source>
        <dbReference type="EMBL" id="KAF1996732.1"/>
    </source>
</evidence>
<sequence length="102" mass="11388">MFRWEGFNHTLNLFRAGVLRLRLSLANSEMRRVIILPTCWRAVLGFLVGAKEANKIEARPHVSKHQSPCLSLGVHTFPVLLVLLNPRSHRRASPAGVANDPG</sequence>
<evidence type="ECO:0000313" key="2">
    <source>
        <dbReference type="Proteomes" id="UP000799779"/>
    </source>
</evidence>
<organism evidence="1 2">
    <name type="scientific">Amniculicola lignicola CBS 123094</name>
    <dbReference type="NCBI Taxonomy" id="1392246"/>
    <lineage>
        <taxon>Eukaryota</taxon>
        <taxon>Fungi</taxon>
        <taxon>Dikarya</taxon>
        <taxon>Ascomycota</taxon>
        <taxon>Pezizomycotina</taxon>
        <taxon>Dothideomycetes</taxon>
        <taxon>Pleosporomycetidae</taxon>
        <taxon>Pleosporales</taxon>
        <taxon>Amniculicolaceae</taxon>
        <taxon>Amniculicola</taxon>
    </lineage>
</organism>
<protein>
    <submittedName>
        <fullName evidence="1">Uncharacterized protein</fullName>
    </submittedName>
</protein>
<keyword evidence="2" id="KW-1185">Reference proteome</keyword>
<reference evidence="1" key="1">
    <citation type="journal article" date="2020" name="Stud. Mycol.">
        <title>101 Dothideomycetes genomes: a test case for predicting lifestyles and emergence of pathogens.</title>
        <authorList>
            <person name="Haridas S."/>
            <person name="Albert R."/>
            <person name="Binder M."/>
            <person name="Bloem J."/>
            <person name="Labutti K."/>
            <person name="Salamov A."/>
            <person name="Andreopoulos B."/>
            <person name="Baker S."/>
            <person name="Barry K."/>
            <person name="Bills G."/>
            <person name="Bluhm B."/>
            <person name="Cannon C."/>
            <person name="Castanera R."/>
            <person name="Culley D."/>
            <person name="Daum C."/>
            <person name="Ezra D."/>
            <person name="Gonzalez J."/>
            <person name="Henrissat B."/>
            <person name="Kuo A."/>
            <person name="Liang C."/>
            <person name="Lipzen A."/>
            <person name="Lutzoni F."/>
            <person name="Magnuson J."/>
            <person name="Mondo S."/>
            <person name="Nolan M."/>
            <person name="Ohm R."/>
            <person name="Pangilinan J."/>
            <person name="Park H.-J."/>
            <person name="Ramirez L."/>
            <person name="Alfaro M."/>
            <person name="Sun H."/>
            <person name="Tritt A."/>
            <person name="Yoshinaga Y."/>
            <person name="Zwiers L.-H."/>
            <person name="Turgeon B."/>
            <person name="Goodwin S."/>
            <person name="Spatafora J."/>
            <person name="Crous P."/>
            <person name="Grigoriev I."/>
        </authorList>
    </citation>
    <scope>NUCLEOTIDE SEQUENCE</scope>
    <source>
        <strain evidence="1">CBS 123094</strain>
    </source>
</reference>
<dbReference type="Proteomes" id="UP000799779">
    <property type="component" value="Unassembled WGS sequence"/>
</dbReference>
<proteinExistence type="predicted"/>
<dbReference type="AlphaFoldDB" id="A0A6A5W4D5"/>
<dbReference type="EMBL" id="ML977622">
    <property type="protein sequence ID" value="KAF1996732.1"/>
    <property type="molecule type" value="Genomic_DNA"/>
</dbReference>
<accession>A0A6A5W4D5</accession>
<name>A0A6A5W4D5_9PLEO</name>